<accession>A0ACC2L6A7</accession>
<proteinExistence type="predicted"/>
<evidence type="ECO:0000313" key="1">
    <source>
        <dbReference type="EMBL" id="KAJ8628882.1"/>
    </source>
</evidence>
<keyword evidence="2" id="KW-1185">Reference proteome</keyword>
<evidence type="ECO:0000313" key="2">
    <source>
        <dbReference type="Proteomes" id="UP001234297"/>
    </source>
</evidence>
<sequence>MNGSEVQALIGPQTSEQADFLADMGEEAHIPIISFSAVKSSLSPSQVPFFVRMAQNDSTQAMPIAALVKAFGWGEVVIIHDDSDSGTVLIPYLTDAFQEIDVKARHRLVLSSTKSSINNTLRKITEQIGTRVFIVHLPFSLSKRFFINVHEAGMMAKDFVWIITSELTNRLCYMNSSILNTMQGVLGVQTFVPESERLNDFKVRWKRRFRRQFPDIEILDLDAYSLWAYDTVWLVAMAAEKTSFQFNEKFNSPNSQNLKSLFELDVSPNGENYLKSILSTKIQGLTGHIQLVGGQLQSTDFQIVNVLGNGWTGVGYWTPHAGLSRSRSSKDMEKNYSANADDLDRIIWPGRSTAAPKGWVFGRTLKIGVPVKTGFSEFMKVDIDPSDNKTVARGFCAEVFEKVTSFDYLHYPASLEYYEFDKDHAGEPGYYDNLIYQVYLKKYDAVVGDTTIIANRSIYVDFTQPYAESGVSMIVPIQRDYVTKSLWWFTKPFTWNLWLTIFLLCGAKGLLVWLFERSYKNEDFGGEWQQQLGIIFHFSFSVLVFAQREKLKTNYSRVVVVVWTLLVFLVVTSYTANLTAMLTVEKLQPAITDINSLIRRGDYVGYPNASFLLEDLKHMGFSEDKLRPYATIGEYADALSRGSSNNGVFPKGFDMVPDVSRAVLNLRESTDMSDIENKWFGARTCPDSLETPVTDKKLSWKAFLTPFAIAGGIAVLVLVAFCYWKPRDDDNSNNGDGDNSNNGDGDKSNNGERQAGLGGPPNDPPPQQEPTGTASSEPTPSHRNGDGDNSNNGEKQADSARPDDGSPGIEDVPASDTGGHTIIEEQAHGSTNRA</sequence>
<organism evidence="1 2">
    <name type="scientific">Persea americana</name>
    <name type="common">Avocado</name>
    <dbReference type="NCBI Taxonomy" id="3435"/>
    <lineage>
        <taxon>Eukaryota</taxon>
        <taxon>Viridiplantae</taxon>
        <taxon>Streptophyta</taxon>
        <taxon>Embryophyta</taxon>
        <taxon>Tracheophyta</taxon>
        <taxon>Spermatophyta</taxon>
        <taxon>Magnoliopsida</taxon>
        <taxon>Magnoliidae</taxon>
        <taxon>Laurales</taxon>
        <taxon>Lauraceae</taxon>
        <taxon>Persea</taxon>
    </lineage>
</organism>
<dbReference type="EMBL" id="CM056815">
    <property type="protein sequence ID" value="KAJ8628882.1"/>
    <property type="molecule type" value="Genomic_DNA"/>
</dbReference>
<name>A0ACC2L6A7_PERAE</name>
<protein>
    <submittedName>
        <fullName evidence="1">Uncharacterized protein</fullName>
    </submittedName>
</protein>
<gene>
    <name evidence="1" type="ORF">MRB53_022205</name>
</gene>
<reference evidence="1 2" key="1">
    <citation type="journal article" date="2022" name="Hortic Res">
        <title>A haplotype resolved chromosomal level avocado genome allows analysis of novel avocado genes.</title>
        <authorList>
            <person name="Nath O."/>
            <person name="Fletcher S.J."/>
            <person name="Hayward A."/>
            <person name="Shaw L.M."/>
            <person name="Masouleh A.K."/>
            <person name="Furtado A."/>
            <person name="Henry R.J."/>
            <person name="Mitter N."/>
        </authorList>
    </citation>
    <scope>NUCLEOTIDE SEQUENCE [LARGE SCALE GENOMIC DNA]</scope>
    <source>
        <strain evidence="2">cv. Hass</strain>
    </source>
</reference>
<comment type="caution">
    <text evidence="1">The sequence shown here is derived from an EMBL/GenBank/DDBJ whole genome shotgun (WGS) entry which is preliminary data.</text>
</comment>
<dbReference type="Proteomes" id="UP001234297">
    <property type="component" value="Chromosome 7"/>
</dbReference>